<organism evidence="2 3">
    <name type="scientific">Caerostris darwini</name>
    <dbReference type="NCBI Taxonomy" id="1538125"/>
    <lineage>
        <taxon>Eukaryota</taxon>
        <taxon>Metazoa</taxon>
        <taxon>Ecdysozoa</taxon>
        <taxon>Arthropoda</taxon>
        <taxon>Chelicerata</taxon>
        <taxon>Arachnida</taxon>
        <taxon>Araneae</taxon>
        <taxon>Araneomorphae</taxon>
        <taxon>Entelegynae</taxon>
        <taxon>Araneoidea</taxon>
        <taxon>Araneidae</taxon>
        <taxon>Caerostris</taxon>
    </lineage>
</organism>
<dbReference type="Proteomes" id="UP001054837">
    <property type="component" value="Unassembled WGS sequence"/>
</dbReference>
<name>A0AAV4QWR8_9ARAC</name>
<evidence type="ECO:0000313" key="2">
    <source>
        <dbReference type="EMBL" id="GIY14483.1"/>
    </source>
</evidence>
<reference evidence="2 3" key="1">
    <citation type="submission" date="2021-06" db="EMBL/GenBank/DDBJ databases">
        <title>Caerostris darwini draft genome.</title>
        <authorList>
            <person name="Kono N."/>
            <person name="Arakawa K."/>
        </authorList>
    </citation>
    <scope>NUCLEOTIDE SEQUENCE [LARGE SCALE GENOMIC DNA]</scope>
</reference>
<feature type="region of interest" description="Disordered" evidence="1">
    <location>
        <begin position="40"/>
        <end position="61"/>
    </location>
</feature>
<evidence type="ECO:0000313" key="3">
    <source>
        <dbReference type="Proteomes" id="UP001054837"/>
    </source>
</evidence>
<comment type="caution">
    <text evidence="2">The sequence shown here is derived from an EMBL/GenBank/DDBJ whole genome shotgun (WGS) entry which is preliminary data.</text>
</comment>
<dbReference type="AlphaFoldDB" id="A0AAV4QWR8"/>
<accession>A0AAV4QWR8</accession>
<dbReference type="EMBL" id="BPLQ01005370">
    <property type="protein sequence ID" value="GIY14483.1"/>
    <property type="molecule type" value="Genomic_DNA"/>
</dbReference>
<sequence length="153" mass="17667">MHQRSYCEKTAAAEIPSPNQNPFNPEISDFVFPDMMHGHQNQTKSTYLQHPSEASNTFGQRNAPMNQLDHHPNAYFQIEFSLMSRTHEMSSHFIPDFNENDNANRISQHNGTSLGTPILAVVWRFSEYTQTARFLKQIQLVQTIPTNVQKNIY</sequence>
<proteinExistence type="predicted"/>
<protein>
    <submittedName>
        <fullName evidence="2">Uncharacterized protein</fullName>
    </submittedName>
</protein>
<keyword evidence="3" id="KW-1185">Reference proteome</keyword>
<evidence type="ECO:0000256" key="1">
    <source>
        <dbReference type="SAM" id="MobiDB-lite"/>
    </source>
</evidence>
<feature type="region of interest" description="Disordered" evidence="1">
    <location>
        <begin position="1"/>
        <end position="25"/>
    </location>
</feature>
<gene>
    <name evidence="2" type="ORF">CDAR_514081</name>
</gene>